<dbReference type="Proteomes" id="UP000095591">
    <property type="component" value="Unassembled WGS sequence"/>
</dbReference>
<keyword evidence="2 5" id="KW-0012">Acyltransferase</keyword>
<evidence type="ECO:0000256" key="3">
    <source>
        <dbReference type="ARBA" id="ARBA00038502"/>
    </source>
</evidence>
<dbReference type="GO" id="GO:0008999">
    <property type="term" value="F:protein-N-terminal-alanine acetyltransferase activity"/>
    <property type="evidence" value="ECO:0007669"/>
    <property type="project" value="TreeGrafter"/>
</dbReference>
<evidence type="ECO:0000313" key="7">
    <source>
        <dbReference type="Proteomes" id="UP000095591"/>
    </source>
</evidence>
<dbReference type="EMBL" id="SRYM01000050">
    <property type="protein sequence ID" value="TGY55304.1"/>
    <property type="molecule type" value="Genomic_DNA"/>
</dbReference>
<dbReference type="PANTHER" id="PTHR43792:SF8">
    <property type="entry name" value="[RIBOSOMAL PROTEIN US5]-ALANINE N-ACETYLTRANSFERASE"/>
    <property type="match status" value="1"/>
</dbReference>
<dbReference type="Proteomes" id="UP000310032">
    <property type="component" value="Unassembled WGS sequence"/>
</dbReference>
<evidence type="ECO:0000313" key="5">
    <source>
        <dbReference type="EMBL" id="CUN13186.1"/>
    </source>
</evidence>
<dbReference type="GO" id="GO:0005737">
    <property type="term" value="C:cytoplasm"/>
    <property type="evidence" value="ECO:0007669"/>
    <property type="project" value="TreeGrafter"/>
</dbReference>
<reference evidence="6 8" key="2">
    <citation type="submission" date="2019-04" db="EMBL/GenBank/DDBJ databases">
        <title>Microbes associate with the intestines of laboratory mice.</title>
        <authorList>
            <person name="Navarre W."/>
            <person name="Wong E."/>
            <person name="Huang K."/>
            <person name="Tropini C."/>
            <person name="Ng K."/>
            <person name="Yu B."/>
        </authorList>
    </citation>
    <scope>NUCLEOTIDE SEQUENCE [LARGE SCALE GENOMIC DNA]</scope>
    <source>
        <strain evidence="6 8">NM39_I3</strain>
    </source>
</reference>
<proteinExistence type="inferred from homology"/>
<name>A0A174NP93_PARDI</name>
<evidence type="ECO:0000256" key="2">
    <source>
        <dbReference type="ARBA" id="ARBA00023315"/>
    </source>
</evidence>
<reference evidence="5 7" key="1">
    <citation type="submission" date="2015-09" db="EMBL/GenBank/DDBJ databases">
        <authorList>
            <consortium name="Pathogen Informatics"/>
        </authorList>
    </citation>
    <scope>NUCLEOTIDE SEQUENCE [LARGE SCALE GENOMIC DNA]</scope>
    <source>
        <strain evidence="5 7">2789STDY5608872</strain>
    </source>
</reference>
<dbReference type="InterPro" id="IPR000182">
    <property type="entry name" value="GNAT_dom"/>
</dbReference>
<dbReference type="AlphaFoldDB" id="A0A174NP93"/>
<evidence type="ECO:0000313" key="8">
    <source>
        <dbReference type="Proteomes" id="UP000310032"/>
    </source>
</evidence>
<accession>A0A174NP93</accession>
<feature type="domain" description="N-acetyltransferase" evidence="4">
    <location>
        <begin position="12"/>
        <end position="176"/>
    </location>
</feature>
<evidence type="ECO:0000256" key="1">
    <source>
        <dbReference type="ARBA" id="ARBA00022679"/>
    </source>
</evidence>
<dbReference type="PROSITE" id="PS51186">
    <property type="entry name" value="GNAT"/>
    <property type="match status" value="1"/>
</dbReference>
<evidence type="ECO:0000313" key="6">
    <source>
        <dbReference type="EMBL" id="TGY55304.1"/>
    </source>
</evidence>
<dbReference type="PANTHER" id="PTHR43792">
    <property type="entry name" value="GNAT FAMILY, PUTATIVE (AFU_ORTHOLOGUE AFUA_3G00765)-RELATED-RELATED"/>
    <property type="match status" value="1"/>
</dbReference>
<dbReference type="Pfam" id="PF13302">
    <property type="entry name" value="Acetyltransf_3"/>
    <property type="match status" value="1"/>
</dbReference>
<dbReference type="Gene3D" id="3.40.630.30">
    <property type="match status" value="1"/>
</dbReference>
<dbReference type="InterPro" id="IPR016181">
    <property type="entry name" value="Acyl_CoA_acyltransferase"/>
</dbReference>
<protein>
    <submittedName>
        <fullName evidence="6">N-acetyltransferase</fullName>
    </submittedName>
    <submittedName>
        <fullName evidence="5">Ribosomal-protein-serine acetyltransferase</fullName>
        <ecNumber evidence="5">2.3.1.-</ecNumber>
    </submittedName>
</protein>
<dbReference type="RefSeq" id="WP_044545687.1">
    <property type="nucleotide sequence ID" value="NZ_CDRH01000347.1"/>
</dbReference>
<dbReference type="EMBL" id="CYXP01000004">
    <property type="protein sequence ID" value="CUN13186.1"/>
    <property type="molecule type" value="Genomic_DNA"/>
</dbReference>
<keyword evidence="1 5" id="KW-0808">Transferase</keyword>
<sequence length="185" mass="21167">MTQTSNIETNRLVLRPFSESDAPDVFESCKNPNLGNNAGWKPLETIEETIDVLNTIFIGKEGVWAIVSKETQQVIGSIGIIPDPKRENPHARMLGYWLKEECWGQGFMTEAVQSVLNYGFTQMDLHLITANCYPHNQRSQRVLEKNGFVYEGRLHQAELMHTGQIEDHLCYYLDHHSFSNKNNSL</sequence>
<organism evidence="5 7">
    <name type="scientific">Parabacteroides distasonis</name>
    <dbReference type="NCBI Taxonomy" id="823"/>
    <lineage>
        <taxon>Bacteria</taxon>
        <taxon>Pseudomonadati</taxon>
        <taxon>Bacteroidota</taxon>
        <taxon>Bacteroidia</taxon>
        <taxon>Bacteroidales</taxon>
        <taxon>Tannerellaceae</taxon>
        <taxon>Parabacteroides</taxon>
    </lineage>
</organism>
<dbReference type="SUPFAM" id="SSF55729">
    <property type="entry name" value="Acyl-CoA N-acyltransferases (Nat)"/>
    <property type="match status" value="1"/>
</dbReference>
<comment type="similarity">
    <text evidence="3">Belongs to the acetyltransferase family. RimJ subfamily.</text>
</comment>
<evidence type="ECO:0000259" key="4">
    <source>
        <dbReference type="PROSITE" id="PS51186"/>
    </source>
</evidence>
<dbReference type="EC" id="2.3.1.-" evidence="5"/>
<gene>
    <name evidence="5" type="primary">rimL_2</name>
    <name evidence="6" type="ORF">E5342_14730</name>
    <name evidence="5" type="ORF">ERS852429_02094</name>
</gene>
<dbReference type="InterPro" id="IPR051531">
    <property type="entry name" value="N-acetyltransferase"/>
</dbReference>